<evidence type="ECO:0000313" key="4">
    <source>
        <dbReference type="Proteomes" id="UP000041595"/>
    </source>
</evidence>
<proteinExistence type="inferred from homology"/>
<keyword evidence="2" id="KW-0963">Cytoplasm</keyword>
<evidence type="ECO:0000256" key="2">
    <source>
        <dbReference type="HAMAP-Rule" id="MF_00795"/>
    </source>
</evidence>
<dbReference type="AlphaFoldDB" id="A0A0T9TC23"/>
<name>A0A0T9TC23_YERAL</name>
<dbReference type="InterPro" id="IPR036822">
    <property type="entry name" value="CutC-like_dom_sf"/>
</dbReference>
<protein>
    <recommendedName>
        <fullName evidence="2">PF03932 family protein CutC</fullName>
    </recommendedName>
</protein>
<dbReference type="EMBL" id="CQEJ01000004">
    <property type="protein sequence ID" value="CNK73820.1"/>
    <property type="molecule type" value="Genomic_DNA"/>
</dbReference>
<sequence length="277" mass="29794">MVYIPQIAGGTHCRSKIRQTGEKMTILEICCYSVDCAQIAEKAGADRIELCCGQSEGGLTPSVGALMQARETVTIPVHPIVRPRGGDFCYSHNDFAIIKNDVARIRDLGFAGVVVGVLDTDGHIDMPRMREIMSLSGSLAVTFHRAFDMCQNPMIALQQLADLNVARILTSGQQQNAELGLSLLKDLVAATQCSGPVIMAGAGVRLTNMQKFIDAGIRELHSSAGRTIPSTMKYRKAGVTMCADSDVDEFAHYCVDGEVVEAMKSLLVMGTPLSRSA</sequence>
<dbReference type="PANTHER" id="PTHR12598:SF0">
    <property type="entry name" value="COPPER HOMEOSTASIS PROTEIN CUTC HOMOLOG"/>
    <property type="match status" value="1"/>
</dbReference>
<comment type="caution">
    <text evidence="2">Once thought to be involved in copper homeostasis, experiments in E.coli have shown this is not the case.</text>
</comment>
<dbReference type="FunFam" id="3.20.20.380:FF:000001">
    <property type="entry name" value="Copper homeostasis protein CutC"/>
    <property type="match status" value="1"/>
</dbReference>
<dbReference type="HAMAP" id="MF_00795">
    <property type="entry name" value="CutC"/>
    <property type="match status" value="1"/>
</dbReference>
<dbReference type="GO" id="GO:0005737">
    <property type="term" value="C:cytoplasm"/>
    <property type="evidence" value="ECO:0007669"/>
    <property type="project" value="UniProtKB-SubCell"/>
</dbReference>
<organism evidence="3 4">
    <name type="scientific">Yersinia aldovae</name>
    <dbReference type="NCBI Taxonomy" id="29483"/>
    <lineage>
        <taxon>Bacteria</taxon>
        <taxon>Pseudomonadati</taxon>
        <taxon>Pseudomonadota</taxon>
        <taxon>Gammaproteobacteria</taxon>
        <taxon>Enterobacterales</taxon>
        <taxon>Yersiniaceae</taxon>
        <taxon>Yersinia</taxon>
    </lineage>
</organism>
<reference evidence="3 4" key="1">
    <citation type="submission" date="2015-03" db="EMBL/GenBank/DDBJ databases">
        <authorList>
            <person name="Murphy D."/>
        </authorList>
    </citation>
    <scope>NUCLEOTIDE SEQUENCE [LARGE SCALE GENOMIC DNA]</scope>
    <source>
        <strain evidence="3 4">IP06005</strain>
    </source>
</reference>
<dbReference type="eggNOG" id="COG3142">
    <property type="taxonomic scope" value="Bacteria"/>
</dbReference>
<comment type="subcellular location">
    <subcellularLocation>
        <location evidence="2">Cytoplasm</location>
    </subcellularLocation>
</comment>
<evidence type="ECO:0000256" key="1">
    <source>
        <dbReference type="ARBA" id="ARBA00007768"/>
    </source>
</evidence>
<dbReference type="Pfam" id="PF03932">
    <property type="entry name" value="CutC"/>
    <property type="match status" value="1"/>
</dbReference>
<dbReference type="PANTHER" id="PTHR12598">
    <property type="entry name" value="COPPER HOMEOSTASIS PROTEIN CUTC"/>
    <property type="match status" value="1"/>
</dbReference>
<dbReference type="Gene3D" id="3.20.20.380">
    <property type="entry name" value="Copper homeostasis (CutC) domain"/>
    <property type="match status" value="1"/>
</dbReference>
<evidence type="ECO:0000313" key="3">
    <source>
        <dbReference type="EMBL" id="CNK73820.1"/>
    </source>
</evidence>
<dbReference type="SUPFAM" id="SSF110395">
    <property type="entry name" value="CutC-like"/>
    <property type="match status" value="1"/>
</dbReference>
<comment type="similarity">
    <text evidence="1 2">Belongs to the CutC family.</text>
</comment>
<accession>A0A0T9TC23</accession>
<gene>
    <name evidence="2 3" type="primary">cutC</name>
    <name evidence="3" type="ORF">ERS137965_00931</name>
</gene>
<dbReference type="InterPro" id="IPR005627">
    <property type="entry name" value="CutC-like"/>
</dbReference>
<dbReference type="STRING" id="1453495.AT01_598"/>
<dbReference type="Proteomes" id="UP000041595">
    <property type="component" value="Unassembled WGS sequence"/>
</dbReference>
<dbReference type="GO" id="GO:0005507">
    <property type="term" value="F:copper ion binding"/>
    <property type="evidence" value="ECO:0007669"/>
    <property type="project" value="TreeGrafter"/>
</dbReference>
<dbReference type="NCBIfam" id="NF008603">
    <property type="entry name" value="PRK11572.1"/>
    <property type="match status" value="1"/>
</dbReference>